<keyword evidence="1" id="KW-0812">Transmembrane</keyword>
<evidence type="ECO:0000313" key="3">
    <source>
        <dbReference type="Proteomes" id="UP001310248"/>
    </source>
</evidence>
<proteinExistence type="predicted"/>
<feature type="transmembrane region" description="Helical" evidence="1">
    <location>
        <begin position="111"/>
        <end position="129"/>
    </location>
</feature>
<evidence type="ECO:0000313" key="2">
    <source>
        <dbReference type="EMBL" id="MEE1676236.1"/>
    </source>
</evidence>
<evidence type="ECO:0000256" key="1">
    <source>
        <dbReference type="SAM" id="Phobius"/>
    </source>
</evidence>
<dbReference type="EMBL" id="JAYDYW010000019">
    <property type="protein sequence ID" value="MEE1676236.1"/>
    <property type="molecule type" value="Genomic_DNA"/>
</dbReference>
<keyword evidence="1" id="KW-1133">Transmembrane helix</keyword>
<dbReference type="RefSeq" id="WP_329776934.1">
    <property type="nucleotide sequence ID" value="NZ_JAYDYW010000019.1"/>
</dbReference>
<keyword evidence="3" id="KW-1185">Reference proteome</keyword>
<accession>A0ABU7GA00</accession>
<feature type="transmembrane region" description="Helical" evidence="1">
    <location>
        <begin position="176"/>
        <end position="194"/>
    </location>
</feature>
<dbReference type="InterPro" id="IPR012340">
    <property type="entry name" value="NA-bd_OB-fold"/>
</dbReference>
<organism evidence="2 3">
    <name type="scientific">Agarivorans aestuarii</name>
    <dbReference type="NCBI Taxonomy" id="1563703"/>
    <lineage>
        <taxon>Bacteria</taxon>
        <taxon>Pseudomonadati</taxon>
        <taxon>Pseudomonadota</taxon>
        <taxon>Gammaproteobacteria</taxon>
        <taxon>Alteromonadales</taxon>
        <taxon>Alteromonadaceae</taxon>
        <taxon>Agarivorans</taxon>
    </lineage>
</organism>
<dbReference type="Proteomes" id="UP001310248">
    <property type="component" value="Unassembled WGS sequence"/>
</dbReference>
<dbReference type="Gene3D" id="2.40.50.140">
    <property type="entry name" value="Nucleic acid-binding proteins"/>
    <property type="match status" value="1"/>
</dbReference>
<reference evidence="3" key="1">
    <citation type="submission" date="2023-07" db="EMBL/GenBank/DDBJ databases">
        <title>Draft genome sequence of Agarivorans aestuarii strain ZMCS4, a CAZymes producing bacteria isolated from the marine brown algae Clodostephus spongiosus.</title>
        <authorList>
            <person name="Lorente B."/>
            <person name="Cabral C."/>
            <person name="Frias J."/>
            <person name="Faria J."/>
            <person name="Toubarro D."/>
        </authorList>
    </citation>
    <scope>NUCLEOTIDE SEQUENCE [LARGE SCALE GENOMIC DNA]</scope>
    <source>
        <strain evidence="3">ZMCS4</strain>
    </source>
</reference>
<keyword evidence="1" id="KW-0472">Membrane</keyword>
<comment type="caution">
    <text evidence="2">The sequence shown here is derived from an EMBL/GenBank/DDBJ whole genome shotgun (WGS) entry which is preliminary data.</text>
</comment>
<dbReference type="Pfam" id="PF06961">
    <property type="entry name" value="DUF1294"/>
    <property type="match status" value="1"/>
</dbReference>
<protein>
    <submittedName>
        <fullName evidence="2">DUF1294 domain-containing protein</fullName>
    </submittedName>
</protein>
<dbReference type="InterPro" id="IPR010718">
    <property type="entry name" value="DUF1294"/>
</dbReference>
<sequence length="213" mass="23542">MTKAKLASWNRAKGFGFLSLSSEPKAKQLFVHVSDFSDKKLDPEKLVGHWFYYTLAKDKQGRPCAKRLSLVGAKPAFSGKSNDPGKRAGLSAMAFFALLGALVLLHKLPIALLVFYCVLSVVTFALYALDKSAAQAGRWRVQEAKLHVFALMGGWPGAMLAQQVLRHKTQKQSFRWGYYTTVLVNIAALVYLLSPYGEPMLLQVNHALSSILP</sequence>
<name>A0ABU7GA00_9ALTE</name>
<feature type="transmembrane region" description="Helical" evidence="1">
    <location>
        <begin position="88"/>
        <end position="105"/>
    </location>
</feature>
<gene>
    <name evidence="2" type="ORF">SNR37_001568</name>
</gene>
<dbReference type="SUPFAM" id="SSF50249">
    <property type="entry name" value="Nucleic acid-binding proteins"/>
    <property type="match status" value="1"/>
</dbReference>